<gene>
    <name evidence="1" type="ORF">S06H3_30267</name>
</gene>
<feature type="non-terminal residue" evidence="1">
    <location>
        <position position="222"/>
    </location>
</feature>
<evidence type="ECO:0000313" key="1">
    <source>
        <dbReference type="EMBL" id="GAI27589.1"/>
    </source>
</evidence>
<comment type="caution">
    <text evidence="1">The sequence shown here is derived from an EMBL/GenBank/DDBJ whole genome shotgun (WGS) entry which is preliminary data.</text>
</comment>
<reference evidence="1" key="1">
    <citation type="journal article" date="2014" name="Front. Microbiol.">
        <title>High frequency of phylogenetically diverse reductive dehalogenase-homologous genes in deep subseafloor sedimentary metagenomes.</title>
        <authorList>
            <person name="Kawai M."/>
            <person name="Futagami T."/>
            <person name="Toyoda A."/>
            <person name="Takaki Y."/>
            <person name="Nishi S."/>
            <person name="Hori S."/>
            <person name="Arai W."/>
            <person name="Tsubouchi T."/>
            <person name="Morono Y."/>
            <person name="Uchiyama I."/>
            <person name="Ito T."/>
            <person name="Fujiyama A."/>
            <person name="Inagaki F."/>
            <person name="Takami H."/>
        </authorList>
    </citation>
    <scope>NUCLEOTIDE SEQUENCE</scope>
    <source>
        <strain evidence="1">Expedition CK06-06</strain>
    </source>
</reference>
<accession>X1P9I4</accession>
<dbReference type="AlphaFoldDB" id="X1P9I4"/>
<name>X1P9I4_9ZZZZ</name>
<organism evidence="1">
    <name type="scientific">marine sediment metagenome</name>
    <dbReference type="NCBI Taxonomy" id="412755"/>
    <lineage>
        <taxon>unclassified sequences</taxon>
        <taxon>metagenomes</taxon>
        <taxon>ecological metagenomes</taxon>
    </lineage>
</organism>
<dbReference type="EMBL" id="BARV01017812">
    <property type="protein sequence ID" value="GAI27589.1"/>
    <property type="molecule type" value="Genomic_DNA"/>
</dbReference>
<sequence length="222" mass="23852">MTITEATIKRVLYYPEQLPDGALPDILAHSESSPTLLDLRQFSPLLVRLSEVAVKQDDNIEMRFKVDDKTLNVLAGSMSGGRVEAQTVVVTGNTTTGAAATELTISNIPPLSAILSARALITNIDGAGTQTDKALTVVADTPDADGEIQLTAINKFKLFLTTGLKAADILLLRILPVGDLVKNNFSLLAKSRIYYNLYNSSAGNLTDVSTFFSLWVIKPTVA</sequence>
<protein>
    <submittedName>
        <fullName evidence="1">Uncharacterized protein</fullName>
    </submittedName>
</protein>
<proteinExistence type="predicted"/>